<evidence type="ECO:0000313" key="3">
    <source>
        <dbReference type="Proteomes" id="UP000253307"/>
    </source>
</evidence>
<dbReference type="Gene3D" id="3.40.225.10">
    <property type="entry name" value="Class II aldolase/adducin N-terminal domain"/>
    <property type="match status" value="1"/>
</dbReference>
<dbReference type="Proteomes" id="UP000253307">
    <property type="component" value="Unassembled WGS sequence"/>
</dbReference>
<accession>A0A368BUW6</accession>
<dbReference type="InterPro" id="IPR001303">
    <property type="entry name" value="Aldolase_II/adducin_N"/>
</dbReference>
<name>A0A368BUW6_9GAMM</name>
<dbReference type="SMART" id="SM01007">
    <property type="entry name" value="Aldolase_II"/>
    <property type="match status" value="1"/>
</dbReference>
<organism evidence="2 3">
    <name type="scientific">SAR86 cluster bacterium</name>
    <dbReference type="NCBI Taxonomy" id="2030880"/>
    <lineage>
        <taxon>Bacteria</taxon>
        <taxon>Pseudomonadati</taxon>
        <taxon>Pseudomonadota</taxon>
        <taxon>Gammaproteobacteria</taxon>
        <taxon>SAR86 cluster</taxon>
    </lineage>
</organism>
<comment type="caution">
    <text evidence="2">The sequence shown here is derived from an EMBL/GenBank/DDBJ whole genome shotgun (WGS) entry which is preliminary data.</text>
</comment>
<sequence>MNGLNDLVKISNLVGNNINYIQGGGGNTSIKLNHYDMAIKSSGSKLKEMTLENGICNVNFQDINVYLGELPDNDDLFSQRMSSFANKNQKPSIETGFHSMLGNFVIHTHSVFVNTLLCATEGKEIIENLFPESIWIDYATPGLGITKLLQAQLEQSPPDLESGLTIFLQNHGVIISGQSGDSAYTLHEEVNNKVKYEFNLPKFNIGEESKYFTEETLFPDQAVFDQNSNNSSAHENLLAARYIFDAIRSIGLTPNFLEKDEVNKLRNLESEKFRVNIDGNNQT</sequence>
<protein>
    <recommendedName>
        <fullName evidence="1">Class II aldolase/adducin N-terminal domain-containing protein</fullName>
    </recommendedName>
</protein>
<evidence type="ECO:0000259" key="1">
    <source>
        <dbReference type="SMART" id="SM01007"/>
    </source>
</evidence>
<dbReference type="GO" id="GO:0005996">
    <property type="term" value="P:monosaccharide metabolic process"/>
    <property type="evidence" value="ECO:0007669"/>
    <property type="project" value="UniProtKB-ARBA"/>
</dbReference>
<dbReference type="EMBL" id="QOPE01000015">
    <property type="protein sequence ID" value="RCL41128.1"/>
    <property type="molecule type" value="Genomic_DNA"/>
</dbReference>
<proteinExistence type="predicted"/>
<dbReference type="AlphaFoldDB" id="A0A368BUW6"/>
<dbReference type="Pfam" id="PF00596">
    <property type="entry name" value="Aldolase_II"/>
    <property type="match status" value="1"/>
</dbReference>
<dbReference type="SUPFAM" id="SSF53639">
    <property type="entry name" value="AraD/HMP-PK domain-like"/>
    <property type="match status" value="1"/>
</dbReference>
<reference evidence="2 3" key="1">
    <citation type="journal article" date="2018" name="Microbiome">
        <title>Fine metagenomic profile of the Mediterranean stratified and mixed water columns revealed by assembly and recruitment.</title>
        <authorList>
            <person name="Haro-Moreno J.M."/>
            <person name="Lopez-Perez M."/>
            <person name="De La Torre J.R."/>
            <person name="Picazo A."/>
            <person name="Camacho A."/>
            <person name="Rodriguez-Valera F."/>
        </authorList>
    </citation>
    <scope>NUCLEOTIDE SEQUENCE [LARGE SCALE GENOMIC DNA]</scope>
    <source>
        <strain evidence="2">MED-G82</strain>
    </source>
</reference>
<dbReference type="InterPro" id="IPR036409">
    <property type="entry name" value="Aldolase_II/adducin_N_sf"/>
</dbReference>
<gene>
    <name evidence="2" type="ORF">DBW96_02525</name>
</gene>
<evidence type="ECO:0000313" key="2">
    <source>
        <dbReference type="EMBL" id="RCL41128.1"/>
    </source>
</evidence>
<feature type="domain" description="Class II aldolase/adducin N-terminal" evidence="1">
    <location>
        <begin position="6"/>
        <end position="198"/>
    </location>
</feature>